<name>A0A2N8KIP6_9BURK</name>
<accession>A0A2N8KIP6</accession>
<dbReference type="PANTHER" id="PTHR43877">
    <property type="entry name" value="AMINOALKYLPHOSPHONATE N-ACETYLTRANSFERASE-RELATED-RELATED"/>
    <property type="match status" value="1"/>
</dbReference>
<comment type="caution">
    <text evidence="4">The sequence shown here is derived from an EMBL/GenBank/DDBJ whole genome shotgun (WGS) entry which is preliminary data.</text>
</comment>
<organism evidence="4 5">
    <name type="scientific">Achromobacter pulmonis</name>
    <dbReference type="NCBI Taxonomy" id="1389932"/>
    <lineage>
        <taxon>Bacteria</taxon>
        <taxon>Pseudomonadati</taxon>
        <taxon>Pseudomonadota</taxon>
        <taxon>Betaproteobacteria</taxon>
        <taxon>Burkholderiales</taxon>
        <taxon>Alcaligenaceae</taxon>
        <taxon>Achromobacter</taxon>
    </lineage>
</organism>
<dbReference type="InterPro" id="IPR000182">
    <property type="entry name" value="GNAT_dom"/>
</dbReference>
<proteinExistence type="predicted"/>
<dbReference type="RefSeq" id="WP_102773103.1">
    <property type="nucleotide sequence ID" value="NZ_POQS01000003.1"/>
</dbReference>
<dbReference type="Gene3D" id="3.40.630.30">
    <property type="match status" value="1"/>
</dbReference>
<dbReference type="CDD" id="cd04301">
    <property type="entry name" value="NAT_SF"/>
    <property type="match status" value="1"/>
</dbReference>
<dbReference type="PANTHER" id="PTHR43877:SF2">
    <property type="entry name" value="AMINOALKYLPHOSPHONATE N-ACETYLTRANSFERASE-RELATED"/>
    <property type="match status" value="1"/>
</dbReference>
<dbReference type="AlphaFoldDB" id="A0A2N8KIP6"/>
<evidence type="ECO:0000313" key="4">
    <source>
        <dbReference type="EMBL" id="PND33312.1"/>
    </source>
</evidence>
<dbReference type="InterPro" id="IPR016181">
    <property type="entry name" value="Acyl_CoA_acyltransferase"/>
</dbReference>
<keyword evidence="5" id="KW-1185">Reference proteome</keyword>
<dbReference type="Pfam" id="PF00583">
    <property type="entry name" value="Acetyltransf_1"/>
    <property type="match status" value="1"/>
</dbReference>
<dbReference type="PROSITE" id="PS51186">
    <property type="entry name" value="GNAT"/>
    <property type="match status" value="1"/>
</dbReference>
<keyword evidence="2" id="KW-0012">Acyltransferase</keyword>
<evidence type="ECO:0000313" key="5">
    <source>
        <dbReference type="Proteomes" id="UP000235994"/>
    </source>
</evidence>
<dbReference type="GO" id="GO:0016747">
    <property type="term" value="F:acyltransferase activity, transferring groups other than amino-acyl groups"/>
    <property type="evidence" value="ECO:0007669"/>
    <property type="project" value="InterPro"/>
</dbReference>
<evidence type="ECO:0000256" key="1">
    <source>
        <dbReference type="ARBA" id="ARBA00022679"/>
    </source>
</evidence>
<dbReference type="SUPFAM" id="SSF55729">
    <property type="entry name" value="Acyl-CoA N-acyltransferases (Nat)"/>
    <property type="match status" value="1"/>
</dbReference>
<gene>
    <name evidence="4" type="ORF">C1I89_12515</name>
</gene>
<feature type="domain" description="N-acetyltransferase" evidence="3">
    <location>
        <begin position="1"/>
        <end position="151"/>
    </location>
</feature>
<sequence>MRFRSATVSDLPALGALALASKAHWGYSARQLEQWRDDLTPHASWIGARPFVVAENDDGLIGFYTLEPGGDGICALDNLWIRPGLIGQGFGRRLFAHAADRARALGATEMHIDAEPHAEPFYLSRGARRLGAVAAPIDGDPARVRPQLTLRLEPA</sequence>
<dbReference type="EMBL" id="POQS01000003">
    <property type="protein sequence ID" value="PND33312.1"/>
    <property type="molecule type" value="Genomic_DNA"/>
</dbReference>
<protein>
    <submittedName>
        <fullName evidence="4">N-acetyltransferase</fullName>
    </submittedName>
</protein>
<reference evidence="4 5" key="1">
    <citation type="submission" date="2018-01" db="EMBL/GenBank/DDBJ databases">
        <title>The draft genome of an aniline degradation strain ANB-1.</title>
        <authorList>
            <person name="Zhang L."/>
            <person name="Jiang J."/>
        </authorList>
    </citation>
    <scope>NUCLEOTIDE SEQUENCE [LARGE SCALE GENOMIC DNA]</scope>
    <source>
        <strain evidence="4 5">ANB-1</strain>
    </source>
</reference>
<dbReference type="InterPro" id="IPR050832">
    <property type="entry name" value="Bact_Acetyltransf"/>
</dbReference>
<dbReference type="Proteomes" id="UP000235994">
    <property type="component" value="Unassembled WGS sequence"/>
</dbReference>
<evidence type="ECO:0000256" key="2">
    <source>
        <dbReference type="ARBA" id="ARBA00023315"/>
    </source>
</evidence>
<keyword evidence="1 4" id="KW-0808">Transferase</keyword>
<evidence type="ECO:0000259" key="3">
    <source>
        <dbReference type="PROSITE" id="PS51186"/>
    </source>
</evidence>